<protein>
    <submittedName>
        <fullName evidence="3">F-box/kelch-repeat protein At3g17570</fullName>
    </submittedName>
</protein>
<dbReference type="FunCoup" id="A0A6I9SG94">
    <property type="interactions" value="2086"/>
</dbReference>
<gene>
    <name evidence="3" type="primary">LOC105057990</name>
</gene>
<dbReference type="SUPFAM" id="SSF81383">
    <property type="entry name" value="F-box domain"/>
    <property type="match status" value="1"/>
</dbReference>
<dbReference type="AlphaFoldDB" id="A0A6I9SG94"/>
<dbReference type="SMART" id="SM00256">
    <property type="entry name" value="FBOX"/>
    <property type="match status" value="1"/>
</dbReference>
<dbReference type="Gene3D" id="1.20.1280.50">
    <property type="match status" value="1"/>
</dbReference>
<dbReference type="InterPro" id="IPR001810">
    <property type="entry name" value="F-box_dom"/>
</dbReference>
<dbReference type="Proteomes" id="UP000504607">
    <property type="component" value="Chromosome 15"/>
</dbReference>
<dbReference type="InterPro" id="IPR006527">
    <property type="entry name" value="F-box-assoc_dom_typ1"/>
</dbReference>
<organism evidence="2 3">
    <name type="scientific">Elaeis guineensis var. tenera</name>
    <name type="common">Oil palm</name>
    <dbReference type="NCBI Taxonomy" id="51953"/>
    <lineage>
        <taxon>Eukaryota</taxon>
        <taxon>Viridiplantae</taxon>
        <taxon>Streptophyta</taxon>
        <taxon>Embryophyta</taxon>
        <taxon>Tracheophyta</taxon>
        <taxon>Spermatophyta</taxon>
        <taxon>Magnoliopsida</taxon>
        <taxon>Liliopsida</taxon>
        <taxon>Arecaceae</taxon>
        <taxon>Arecoideae</taxon>
        <taxon>Cocoseae</taxon>
        <taxon>Elaeidinae</taxon>
        <taxon>Elaeis</taxon>
    </lineage>
</organism>
<dbReference type="InterPro" id="IPR017451">
    <property type="entry name" value="F-box-assoc_interact_dom"/>
</dbReference>
<dbReference type="CDD" id="cd22157">
    <property type="entry name" value="F-box_AtFBW1-like"/>
    <property type="match status" value="1"/>
</dbReference>
<dbReference type="Pfam" id="PF07734">
    <property type="entry name" value="FBA_1"/>
    <property type="match status" value="1"/>
</dbReference>
<evidence type="ECO:0000259" key="1">
    <source>
        <dbReference type="SMART" id="SM00256"/>
    </source>
</evidence>
<dbReference type="OrthoDB" id="690038at2759"/>
<dbReference type="GeneID" id="105057990"/>
<dbReference type="PANTHER" id="PTHR35546">
    <property type="entry name" value="F-BOX PROTEIN INTERACTION DOMAIN PROTEIN-RELATED"/>
    <property type="match status" value="1"/>
</dbReference>
<reference evidence="3" key="1">
    <citation type="submission" date="2025-08" db="UniProtKB">
        <authorList>
            <consortium name="RefSeq"/>
        </authorList>
    </citation>
    <scope>IDENTIFICATION</scope>
</reference>
<dbReference type="InterPro" id="IPR036047">
    <property type="entry name" value="F-box-like_dom_sf"/>
</dbReference>
<feature type="domain" description="F-box" evidence="1">
    <location>
        <begin position="8"/>
        <end position="48"/>
    </location>
</feature>
<dbReference type="InParanoid" id="A0A6I9SG94"/>
<dbReference type="InterPro" id="IPR055290">
    <property type="entry name" value="At3g26010-like"/>
</dbReference>
<dbReference type="RefSeq" id="XP_010939044.1">
    <property type="nucleotide sequence ID" value="XM_010940742.2"/>
</dbReference>
<keyword evidence="2" id="KW-1185">Reference proteome</keyword>
<accession>A0A6I9SG94</accession>
<dbReference type="KEGG" id="egu:105057990"/>
<dbReference type="Pfam" id="PF00646">
    <property type="entry name" value="F-box"/>
    <property type="match status" value="1"/>
</dbReference>
<proteinExistence type="predicted"/>
<evidence type="ECO:0000313" key="3">
    <source>
        <dbReference type="RefSeq" id="XP_010939044.1"/>
    </source>
</evidence>
<sequence length="361" mass="41588">MVRRVAKLTDDLVAEILSHLPTKSFFRFQCVSKSWFALSSDPCYHNKFPRAPCGVFINVPVGRFGPPHGGRIGVQYISLSNNGDDLVIDTALSFLRNIHNMEVISSCNGLLLCRSWVPQGGRELRTFCRSWAYVCNPATREWVMVPKGNDRYRFQYLALGFDPRISRHYHVLRVDFQEIPRFMIFSTKTNEWVVSEVSDAKEYHNPQATFFHEIFYATNGLNQVLGIDLEGRVCRRIELPVSDGIECLGHSGGYLHYMLQGKDEIKVWMLTDYCHVEWVLKHCISIRAMLQKHGIPETKSIRILEFHPNVDVVFLLINPKIFSYHLSGGRLEEVYSLHHWYSRGCVVYSPRLLKGFGNEVA</sequence>
<evidence type="ECO:0000313" key="2">
    <source>
        <dbReference type="Proteomes" id="UP000504607"/>
    </source>
</evidence>
<dbReference type="PANTHER" id="PTHR35546:SF130">
    <property type="entry name" value="EXPRESSED PROTEIN"/>
    <property type="match status" value="1"/>
</dbReference>
<name>A0A6I9SG94_ELAGV</name>
<dbReference type="NCBIfam" id="TIGR01640">
    <property type="entry name" value="F_box_assoc_1"/>
    <property type="match status" value="1"/>
</dbReference>